<keyword evidence="6" id="KW-0645">Protease</keyword>
<evidence type="ECO:0000313" key="17">
    <source>
        <dbReference type="Proteomes" id="UP001445335"/>
    </source>
</evidence>
<feature type="compositionally biased region" description="Basic and acidic residues" evidence="13">
    <location>
        <begin position="38"/>
        <end position="50"/>
    </location>
</feature>
<proteinExistence type="inferred from homology"/>
<dbReference type="Proteomes" id="UP001445335">
    <property type="component" value="Unassembled WGS sequence"/>
</dbReference>
<evidence type="ECO:0000256" key="10">
    <source>
        <dbReference type="ARBA" id="ARBA00022989"/>
    </source>
</evidence>
<organism evidence="16 17">
    <name type="scientific">Elliptochloris bilobata</name>
    <dbReference type="NCBI Taxonomy" id="381761"/>
    <lineage>
        <taxon>Eukaryota</taxon>
        <taxon>Viridiplantae</taxon>
        <taxon>Chlorophyta</taxon>
        <taxon>core chlorophytes</taxon>
        <taxon>Trebouxiophyceae</taxon>
        <taxon>Trebouxiophyceae incertae sedis</taxon>
        <taxon>Elliptochloris clade</taxon>
        <taxon>Elliptochloris</taxon>
    </lineage>
</organism>
<feature type="transmembrane region" description="Helical" evidence="14">
    <location>
        <begin position="404"/>
        <end position="428"/>
    </location>
</feature>
<evidence type="ECO:0000256" key="1">
    <source>
        <dbReference type="ARBA" id="ARBA00004141"/>
    </source>
</evidence>
<feature type="transmembrane region" description="Helical" evidence="14">
    <location>
        <begin position="267"/>
        <end position="286"/>
    </location>
</feature>
<dbReference type="GO" id="GO:0009507">
    <property type="term" value="C:chloroplast"/>
    <property type="evidence" value="ECO:0007669"/>
    <property type="project" value="UniProtKB-SubCell"/>
</dbReference>
<evidence type="ECO:0000256" key="7">
    <source>
        <dbReference type="ARBA" id="ARBA00022692"/>
    </source>
</evidence>
<comment type="similarity">
    <text evidence="3">Belongs to the peptidase M50B family.</text>
</comment>
<dbReference type="PANTHER" id="PTHR31412:SF5">
    <property type="entry name" value="ZINC METALLOPROTEASE EGY2, CHLOROPLASTIC-RELATED"/>
    <property type="match status" value="1"/>
</dbReference>
<keyword evidence="5" id="KW-0934">Plastid</keyword>
<evidence type="ECO:0000256" key="4">
    <source>
        <dbReference type="ARBA" id="ARBA00022528"/>
    </source>
</evidence>
<comment type="subcellular location">
    <subcellularLocation>
        <location evidence="1">Membrane</location>
        <topology evidence="1">Multi-pass membrane protein</topology>
    </subcellularLocation>
    <subcellularLocation>
        <location evidence="2">Plastid</location>
        <location evidence="2">Chloroplast</location>
    </subcellularLocation>
</comment>
<dbReference type="PANTHER" id="PTHR31412">
    <property type="entry name" value="ZINC METALLOPROTEASE EGY1"/>
    <property type="match status" value="1"/>
</dbReference>
<feature type="transmembrane region" description="Helical" evidence="14">
    <location>
        <begin position="192"/>
        <end position="212"/>
    </location>
</feature>
<evidence type="ECO:0000259" key="15">
    <source>
        <dbReference type="Pfam" id="PF02163"/>
    </source>
</evidence>
<protein>
    <recommendedName>
        <fullName evidence="15">Peptidase M50 domain-containing protein</fullName>
    </recommendedName>
</protein>
<dbReference type="EMBL" id="JALJOU010000068">
    <property type="protein sequence ID" value="KAK9826124.1"/>
    <property type="molecule type" value="Genomic_DNA"/>
</dbReference>
<keyword evidence="7 14" id="KW-0812">Transmembrane</keyword>
<keyword evidence="9" id="KW-0809">Transit peptide</keyword>
<keyword evidence="4" id="KW-0150">Chloroplast</keyword>
<evidence type="ECO:0000256" key="9">
    <source>
        <dbReference type="ARBA" id="ARBA00022946"/>
    </source>
</evidence>
<evidence type="ECO:0000256" key="13">
    <source>
        <dbReference type="SAM" id="MobiDB-lite"/>
    </source>
</evidence>
<keyword evidence="11" id="KW-0482">Metalloprotease</keyword>
<evidence type="ECO:0000256" key="6">
    <source>
        <dbReference type="ARBA" id="ARBA00022670"/>
    </source>
</evidence>
<feature type="transmembrane region" description="Helical" evidence="14">
    <location>
        <begin position="361"/>
        <end position="384"/>
    </location>
</feature>
<feature type="transmembrane region" description="Helical" evidence="14">
    <location>
        <begin position="449"/>
        <end position="470"/>
    </location>
</feature>
<evidence type="ECO:0000256" key="5">
    <source>
        <dbReference type="ARBA" id="ARBA00022640"/>
    </source>
</evidence>
<sequence>MARSTGSRCSCAFGSKRPSAQLCPAWAFQGRHRLPEHSRLQSRHWADSSRRIQRAQSQSNEEGGPADSGLSSSEAVPDGVSVYDSTEFDAGNITERLPREVVRQMRDTVFGFEFFVTGVEDYQANGVLFKGNLRGDPARAYRHISERLQAELGGAWVLYLLDGPEEGRPVAVVLPAGAGVEGSQPLPTLQEAYLAAVFCLATLITTLNANGLPLLEFDSERYRANLTAAAALAALPGTAIFFTLLLAHEAGHRWAALRRDVQLGPPIFVPAWLGFLGSFGAITTFRRVLPDRETLLEVAAAGPAAGAAASLVAVAVGLALSANGSGGIQFEPGAFDDSLLIGVLGRLVLGDRLLAESVNLSPVLIAGWAGLIVNALNCLPTGVLDGGRIAHGLWGRRAAGRVGVVTLLLLGLGGLVNTLALFWALLVVTLQRGPVPPVAQEIAAPPSKAARRLGVALLVLPLLVLLPLPLPVAPDVL</sequence>
<feature type="transmembrane region" description="Helical" evidence="14">
    <location>
        <begin position="298"/>
        <end position="320"/>
    </location>
</feature>
<dbReference type="AlphaFoldDB" id="A0AAW1QX91"/>
<keyword evidence="17" id="KW-1185">Reference proteome</keyword>
<evidence type="ECO:0000256" key="11">
    <source>
        <dbReference type="ARBA" id="ARBA00023049"/>
    </source>
</evidence>
<dbReference type="GO" id="GO:0008237">
    <property type="term" value="F:metallopeptidase activity"/>
    <property type="evidence" value="ECO:0007669"/>
    <property type="project" value="UniProtKB-KW"/>
</dbReference>
<accession>A0AAW1QX91</accession>
<feature type="transmembrane region" description="Helical" evidence="14">
    <location>
        <begin position="224"/>
        <end position="247"/>
    </location>
</feature>
<evidence type="ECO:0000256" key="12">
    <source>
        <dbReference type="ARBA" id="ARBA00023136"/>
    </source>
</evidence>
<feature type="region of interest" description="Disordered" evidence="13">
    <location>
        <begin position="38"/>
        <end position="76"/>
    </location>
</feature>
<gene>
    <name evidence="16" type="ORF">WJX81_006284</name>
</gene>
<keyword evidence="8" id="KW-0378">Hydrolase</keyword>
<evidence type="ECO:0000256" key="3">
    <source>
        <dbReference type="ARBA" id="ARBA00007931"/>
    </source>
</evidence>
<keyword evidence="12 14" id="KW-0472">Membrane</keyword>
<reference evidence="16 17" key="1">
    <citation type="journal article" date="2024" name="Nat. Commun.">
        <title>Phylogenomics reveals the evolutionary origins of lichenization in chlorophyte algae.</title>
        <authorList>
            <person name="Puginier C."/>
            <person name="Libourel C."/>
            <person name="Otte J."/>
            <person name="Skaloud P."/>
            <person name="Haon M."/>
            <person name="Grisel S."/>
            <person name="Petersen M."/>
            <person name="Berrin J.G."/>
            <person name="Delaux P.M."/>
            <person name="Dal Grande F."/>
            <person name="Keller J."/>
        </authorList>
    </citation>
    <scope>NUCLEOTIDE SEQUENCE [LARGE SCALE GENOMIC DNA]</scope>
    <source>
        <strain evidence="16 17">SAG 245.80</strain>
    </source>
</reference>
<dbReference type="Pfam" id="PF02163">
    <property type="entry name" value="Peptidase_M50"/>
    <property type="match status" value="1"/>
</dbReference>
<dbReference type="InterPro" id="IPR008915">
    <property type="entry name" value="Peptidase_M50"/>
</dbReference>
<dbReference type="InterPro" id="IPR044838">
    <property type="entry name" value="EGY1-like"/>
</dbReference>
<evidence type="ECO:0000256" key="14">
    <source>
        <dbReference type="SAM" id="Phobius"/>
    </source>
</evidence>
<dbReference type="GO" id="GO:0016020">
    <property type="term" value="C:membrane"/>
    <property type="evidence" value="ECO:0007669"/>
    <property type="project" value="UniProtKB-SubCell"/>
</dbReference>
<dbReference type="GO" id="GO:0006508">
    <property type="term" value="P:proteolysis"/>
    <property type="evidence" value="ECO:0007669"/>
    <property type="project" value="UniProtKB-KW"/>
</dbReference>
<comment type="caution">
    <text evidence="16">The sequence shown here is derived from an EMBL/GenBank/DDBJ whole genome shotgun (WGS) entry which is preliminary data.</text>
</comment>
<evidence type="ECO:0000256" key="2">
    <source>
        <dbReference type="ARBA" id="ARBA00004229"/>
    </source>
</evidence>
<feature type="domain" description="Peptidase M50" evidence="15">
    <location>
        <begin position="239"/>
        <end position="397"/>
    </location>
</feature>
<keyword evidence="10 14" id="KW-1133">Transmembrane helix</keyword>
<name>A0AAW1QX91_9CHLO</name>
<evidence type="ECO:0000256" key="8">
    <source>
        <dbReference type="ARBA" id="ARBA00022801"/>
    </source>
</evidence>
<evidence type="ECO:0000313" key="16">
    <source>
        <dbReference type="EMBL" id="KAK9826124.1"/>
    </source>
</evidence>